<dbReference type="InterPro" id="IPR022385">
    <property type="entry name" value="Rhs_assc_core"/>
</dbReference>
<evidence type="ECO:0000313" key="5">
    <source>
        <dbReference type="EMBL" id="MEW2367547.1"/>
    </source>
</evidence>
<dbReference type="PANTHER" id="PTHR32305">
    <property type="match status" value="1"/>
</dbReference>
<dbReference type="NCBIfam" id="TIGR01643">
    <property type="entry name" value="YD_repeat_2x"/>
    <property type="match status" value="2"/>
</dbReference>
<evidence type="ECO:0000256" key="2">
    <source>
        <dbReference type="SAM" id="MobiDB-lite"/>
    </source>
</evidence>
<evidence type="ECO:0000259" key="4">
    <source>
        <dbReference type="Pfam" id="PF25023"/>
    </source>
</evidence>
<evidence type="ECO:0000313" key="6">
    <source>
        <dbReference type="Proteomes" id="UP001553843"/>
    </source>
</evidence>
<sequence>MPDVKVGTNKPVAPQAERTPSPEVAAWRAQQKKRAKGDAARSVQEIPAHVPEGQGDVPWHKISNFAITDALTARINYSTGNLMLTATDFSIAGVGQQLTLARTYNSLEAPWGKVSQRWWQQYERYLQVRNDEVVLYDASGGTLRFKKAADGTFTTPKGYSKELKKNADGTYTVTNWKSHSKDTYNEHGTLTKVTDKNKGTITVTQHDEGDEHKGFKLTETRSGRWIDLLKTNASQWQAKDNSGRTAVFDLDPDGNLHKTTDAEGKTTTFGYDTSDRLIKITTAEGRVTVFTYDDANRVTSMLRATELNGSGHTGPTWTYAYDTTSPTAAGTTTVTDPEKHATKYKHDGDGQVTDVTDALDRNRKTKFDANHNVDTATDAMGTGTTGGNVTDYGFNTRNNLESVKSPTGGKGVASWQTIAGGDVPKDTTNADGEKTSFTYDTAGNTKSVAQTGTGGGNVSYTYNPASPTCGGFEGQRCTAETKMSSTKTVKTSFTYDGKGNLTKAVPPKPLGETTFTYDSLGRTETLTDGRGIKKVFTYDNLDRIKTVFTPNGTVRYWYDGDGNLRQRDDSTGTITYQFDPLQRETIRTLQDGSQTLLAYTPAGNVDYYQDPSGKTDYTWNEVNKLRELTDPSGKVTTYKYNRNDVRTETAYPGGTVQSVDVDNSSRPKKITAKSGKGTLVDLAYTYGYGTDAATDGNKIRTLTDDITGTKTSYTYDGAGRFSYAAENKGATLNSSWQYCYDLAGNLTSQGTEKGCPRGTTYSINDAQQITAKNGSSTNWSYDLAGNETAGASTPEGTRTGEKWSDHSQLTSLTVDGKKYDGRYGSTDQSERIKLGDTYFHNGPLGLSATSTAGVDTGFNREPGGTLNSMTRHGKTYFYLTDALGSVVAVADESGTKVNTYSYSPRGVERSTTSEKATQPYRFAGGYQDPTGLYHFSARYYDPNIGRFNSPDPSGQEQNPYLYAEGDPVNKIDPNGTLPFGAIGDALGNVADYTGKVGDAFDLYGAGKDLFTGDVVGAARGLASFTAGFAVGAACEAATGPQTGFLSTAGCAAAGANTGALVDKWLS</sequence>
<evidence type="ECO:0000256" key="1">
    <source>
        <dbReference type="ARBA" id="ARBA00022737"/>
    </source>
</evidence>
<dbReference type="Proteomes" id="UP001553843">
    <property type="component" value="Unassembled WGS sequence"/>
</dbReference>
<dbReference type="InterPro" id="IPR045351">
    <property type="entry name" value="DUF6531"/>
</dbReference>
<feature type="region of interest" description="Disordered" evidence="2">
    <location>
        <begin position="417"/>
        <end position="436"/>
    </location>
</feature>
<dbReference type="InterPro" id="IPR006530">
    <property type="entry name" value="YD"/>
</dbReference>
<feature type="domain" description="Teneurin-like YD-shell" evidence="4">
    <location>
        <begin position="487"/>
        <end position="689"/>
    </location>
</feature>
<dbReference type="Pfam" id="PF20148">
    <property type="entry name" value="DUF6531"/>
    <property type="match status" value="1"/>
</dbReference>
<feature type="region of interest" description="Disordered" evidence="2">
    <location>
        <begin position="1"/>
        <end position="42"/>
    </location>
</feature>
<dbReference type="InterPro" id="IPR056823">
    <property type="entry name" value="TEN-like_YD-shell"/>
</dbReference>
<organism evidence="5 6">
    <name type="scientific">Streptomyces huasconensis</name>
    <dbReference type="NCBI Taxonomy" id="1854574"/>
    <lineage>
        <taxon>Bacteria</taxon>
        <taxon>Bacillati</taxon>
        <taxon>Actinomycetota</taxon>
        <taxon>Actinomycetes</taxon>
        <taxon>Kitasatosporales</taxon>
        <taxon>Streptomycetaceae</taxon>
        <taxon>Streptomyces</taxon>
    </lineage>
</organism>
<name>A0ABV3MA46_9ACTN</name>
<dbReference type="InterPro" id="IPR050708">
    <property type="entry name" value="T6SS_VgrG/RHS"/>
</dbReference>
<dbReference type="Pfam" id="PF25023">
    <property type="entry name" value="TEN_YD-shell"/>
    <property type="match status" value="2"/>
</dbReference>
<protein>
    <submittedName>
        <fullName evidence="5">RHS repeat-associated core domain-containing protein</fullName>
    </submittedName>
</protein>
<dbReference type="InterPro" id="IPR031325">
    <property type="entry name" value="RHS_repeat"/>
</dbReference>
<keyword evidence="6" id="KW-1185">Reference proteome</keyword>
<keyword evidence="1" id="KW-0677">Repeat</keyword>
<dbReference type="RefSeq" id="WP_359783619.1">
    <property type="nucleotide sequence ID" value="NZ_JBEYRR010000016.1"/>
</dbReference>
<dbReference type="EMBL" id="JBEYRS010000027">
    <property type="protein sequence ID" value="MEW2367547.1"/>
    <property type="molecule type" value="Genomic_DNA"/>
</dbReference>
<gene>
    <name evidence="5" type="ORF">AB0887_37175</name>
</gene>
<dbReference type="Pfam" id="PF05593">
    <property type="entry name" value="RHS_repeat"/>
    <property type="match status" value="1"/>
</dbReference>
<reference evidence="5 6" key="1">
    <citation type="submission" date="2024-06" db="EMBL/GenBank/DDBJ databases">
        <title>The Natural Products Discovery Center: Release of the First 8490 Sequenced Strains for Exploring Actinobacteria Biosynthetic Diversity.</title>
        <authorList>
            <person name="Kalkreuter E."/>
            <person name="Kautsar S.A."/>
            <person name="Yang D."/>
            <person name="Bader C.D."/>
            <person name="Teijaro C.N."/>
            <person name="Fluegel L."/>
            <person name="Davis C.M."/>
            <person name="Simpson J.R."/>
            <person name="Lauterbach L."/>
            <person name="Steele A.D."/>
            <person name="Gui C."/>
            <person name="Meng S."/>
            <person name="Li G."/>
            <person name="Viehrig K."/>
            <person name="Ye F."/>
            <person name="Su P."/>
            <person name="Kiefer A.F."/>
            <person name="Nichols A."/>
            <person name="Cepeda A.J."/>
            <person name="Yan W."/>
            <person name="Fan B."/>
            <person name="Jiang Y."/>
            <person name="Adhikari A."/>
            <person name="Zheng C.-J."/>
            <person name="Schuster L."/>
            <person name="Cowan T.M."/>
            <person name="Smanski M.J."/>
            <person name="Chevrette M.G."/>
            <person name="De Carvalho L.P.S."/>
            <person name="Shen B."/>
        </authorList>
    </citation>
    <scope>NUCLEOTIDE SEQUENCE [LARGE SCALE GENOMIC DNA]</scope>
    <source>
        <strain evidence="5 6">NPDC047833</strain>
    </source>
</reference>
<proteinExistence type="predicted"/>
<comment type="caution">
    <text evidence="5">The sequence shown here is derived from an EMBL/GenBank/DDBJ whole genome shotgun (WGS) entry which is preliminary data.</text>
</comment>
<accession>A0ABV3MA46</accession>
<dbReference type="PANTHER" id="PTHR32305:SF15">
    <property type="entry name" value="PROTEIN RHSA-RELATED"/>
    <property type="match status" value="1"/>
</dbReference>
<evidence type="ECO:0000259" key="3">
    <source>
        <dbReference type="Pfam" id="PF20148"/>
    </source>
</evidence>
<dbReference type="Gene3D" id="2.180.10.10">
    <property type="entry name" value="RHS repeat-associated core"/>
    <property type="match status" value="2"/>
</dbReference>
<feature type="domain" description="DUF6531" evidence="3">
    <location>
        <begin position="75"/>
        <end position="145"/>
    </location>
</feature>
<feature type="domain" description="Teneurin-like YD-shell" evidence="4">
    <location>
        <begin position="864"/>
        <end position="953"/>
    </location>
</feature>
<feature type="compositionally biased region" description="Polar residues" evidence="2">
    <location>
        <begin position="426"/>
        <end position="436"/>
    </location>
</feature>
<dbReference type="NCBIfam" id="TIGR03696">
    <property type="entry name" value="Rhs_assc_core"/>
    <property type="match status" value="1"/>
</dbReference>